<dbReference type="Proteomes" id="UP001575105">
    <property type="component" value="Unassembled WGS sequence"/>
</dbReference>
<evidence type="ECO:0000313" key="7">
    <source>
        <dbReference type="EMBL" id="MFA9479736.1"/>
    </source>
</evidence>
<accession>A0ABV4U884</accession>
<comment type="subcellular location">
    <subcellularLocation>
        <location evidence="1">Membrane</location>
        <topology evidence="1">Multi-pass membrane protein</topology>
    </subcellularLocation>
</comment>
<keyword evidence="8" id="KW-1185">Reference proteome</keyword>
<feature type="transmembrane region" description="Helical" evidence="5">
    <location>
        <begin position="106"/>
        <end position="123"/>
    </location>
</feature>
<feature type="transmembrane region" description="Helical" evidence="5">
    <location>
        <begin position="37"/>
        <end position="61"/>
    </location>
</feature>
<reference evidence="7 8" key="1">
    <citation type="submission" date="2024-08" db="EMBL/GenBank/DDBJ databases">
        <title>Whole-genome sequencing of halo(alkali)philic microorganisms from hypersaline lakes.</title>
        <authorList>
            <person name="Sorokin D.Y."/>
            <person name="Merkel A.Y."/>
            <person name="Messina E."/>
            <person name="Yakimov M."/>
        </authorList>
    </citation>
    <scope>NUCLEOTIDE SEQUENCE [LARGE SCALE GENOMIC DNA]</scope>
    <source>
        <strain evidence="7 8">AB-hyl4</strain>
    </source>
</reference>
<evidence type="ECO:0000313" key="8">
    <source>
        <dbReference type="Proteomes" id="UP001575105"/>
    </source>
</evidence>
<dbReference type="PANTHER" id="PTHR10846:SF8">
    <property type="entry name" value="INNER MEMBRANE PROTEIN YRBG"/>
    <property type="match status" value="1"/>
</dbReference>
<feature type="transmembrane region" description="Helical" evidence="5">
    <location>
        <begin position="73"/>
        <end position="94"/>
    </location>
</feature>
<evidence type="ECO:0000259" key="6">
    <source>
        <dbReference type="Pfam" id="PF01699"/>
    </source>
</evidence>
<dbReference type="Gene3D" id="1.20.1420.30">
    <property type="entry name" value="NCX, central ion-binding region"/>
    <property type="match status" value="1"/>
</dbReference>
<protein>
    <submittedName>
        <fullName evidence="7">Calcium/sodium antiporter</fullName>
    </submittedName>
</protein>
<keyword evidence="4 5" id="KW-0472">Membrane</keyword>
<feature type="transmembrane region" description="Helical" evidence="5">
    <location>
        <begin position="135"/>
        <end position="154"/>
    </location>
</feature>
<keyword evidence="3 5" id="KW-1133">Transmembrane helix</keyword>
<dbReference type="Pfam" id="PF01699">
    <property type="entry name" value="Na_Ca_ex"/>
    <property type="match status" value="2"/>
</dbReference>
<dbReference type="RefSeq" id="WP_425346659.1">
    <property type="nucleotide sequence ID" value="NZ_JBGUBD010000011.1"/>
</dbReference>
<name>A0ABV4U884_9BACT</name>
<dbReference type="InterPro" id="IPR004481">
    <property type="entry name" value="K/Na/Ca-exchanger"/>
</dbReference>
<keyword evidence="2 5" id="KW-0812">Transmembrane</keyword>
<feature type="transmembrane region" description="Helical" evidence="5">
    <location>
        <begin position="283"/>
        <end position="300"/>
    </location>
</feature>
<proteinExistence type="predicted"/>
<feature type="domain" description="Sodium/calcium exchanger membrane region" evidence="6">
    <location>
        <begin position="184"/>
        <end position="322"/>
    </location>
</feature>
<comment type="caution">
    <text evidence="7">The sequence shown here is derived from an EMBL/GenBank/DDBJ whole genome shotgun (WGS) entry which is preliminary data.</text>
</comment>
<feature type="transmembrane region" description="Helical" evidence="5">
    <location>
        <begin position="306"/>
        <end position="324"/>
    </location>
</feature>
<dbReference type="PANTHER" id="PTHR10846">
    <property type="entry name" value="SODIUM/POTASSIUM/CALCIUM EXCHANGER"/>
    <property type="match status" value="1"/>
</dbReference>
<feature type="transmembrane region" description="Helical" evidence="5">
    <location>
        <begin position="247"/>
        <end position="271"/>
    </location>
</feature>
<evidence type="ECO:0000256" key="4">
    <source>
        <dbReference type="ARBA" id="ARBA00023136"/>
    </source>
</evidence>
<dbReference type="Gene3D" id="6.10.280.80">
    <property type="entry name" value="NCX, peripheral helical region"/>
    <property type="match status" value="1"/>
</dbReference>
<dbReference type="InterPro" id="IPR004837">
    <property type="entry name" value="NaCa_Exmemb"/>
</dbReference>
<dbReference type="EMBL" id="JBGUBD010000011">
    <property type="protein sequence ID" value="MFA9479736.1"/>
    <property type="molecule type" value="Genomic_DNA"/>
</dbReference>
<feature type="domain" description="Sodium/calcium exchanger membrane region" evidence="6">
    <location>
        <begin position="3"/>
        <end position="150"/>
    </location>
</feature>
<organism evidence="7 8">
    <name type="scientific">Natronomicrosphaera hydrolytica</name>
    <dbReference type="NCBI Taxonomy" id="3242702"/>
    <lineage>
        <taxon>Bacteria</taxon>
        <taxon>Pseudomonadati</taxon>
        <taxon>Planctomycetota</taxon>
        <taxon>Phycisphaerae</taxon>
        <taxon>Phycisphaerales</taxon>
        <taxon>Phycisphaeraceae</taxon>
        <taxon>Natronomicrosphaera</taxon>
    </lineage>
</organism>
<gene>
    <name evidence="7" type="ORF">ACERK3_15725</name>
</gene>
<sequence>MLHLLLLLVGLAVLIAGGELLVRGASALAERLGVAPVIVGMTVVAFGTSTPELVVNLAAAIRGDSAIGFGNVVGSNIANVGLLLAITALAYPLVIHRSIVTREIPMLLLASLAAVVLGLNSLTEGGADRFTRGDGLMLLLLFGVFLYYTLGDALRQHDSDAYFTTPVVTAGGETVPTASGVRLAALVGGGLLLLVGGGELTVRGALGFAQAAGIPDVIVGLTLVAVGTSLPELATSIVAARRGQTDLAVGNIVGSNIFNLLFIWGLTVTLAPTDLPAGGRIDLLVMTGFAAALLPMALSQRKLSRWEGGLLAVGYMAYITWLAMR</sequence>
<evidence type="ECO:0000256" key="2">
    <source>
        <dbReference type="ARBA" id="ARBA00022692"/>
    </source>
</evidence>
<evidence type="ECO:0000256" key="1">
    <source>
        <dbReference type="ARBA" id="ARBA00004141"/>
    </source>
</evidence>
<evidence type="ECO:0000256" key="3">
    <source>
        <dbReference type="ARBA" id="ARBA00022989"/>
    </source>
</evidence>
<evidence type="ECO:0000256" key="5">
    <source>
        <dbReference type="SAM" id="Phobius"/>
    </source>
</evidence>
<dbReference type="InterPro" id="IPR044880">
    <property type="entry name" value="NCX_ion-bd_dom_sf"/>
</dbReference>
<dbReference type="NCBIfam" id="TIGR00367">
    <property type="entry name" value="calcium/sodium antiporter"/>
    <property type="match status" value="1"/>
</dbReference>